<dbReference type="AlphaFoldDB" id="A0A193QM29"/>
<sequence>MIIINTNRELARKIGSEAGGTIFLRVEKNLRRHYLG</sequence>
<reference evidence="1 2" key="1">
    <citation type="submission" date="2015-05" db="EMBL/GenBank/DDBJ databases">
        <authorList>
            <person name="Goodhead I."/>
        </authorList>
    </citation>
    <scope>NUCLEOTIDE SEQUENCE [LARGE SCALE GENOMIC DNA]</scope>
    <source>
        <strain evidence="2">morsitans</strain>
    </source>
</reference>
<organism evidence="1 2">
    <name type="scientific">Sodalis glossinidius (strain morsitans)</name>
    <dbReference type="NCBI Taxonomy" id="343509"/>
    <lineage>
        <taxon>Bacteria</taxon>
        <taxon>Pseudomonadati</taxon>
        <taxon>Pseudomonadota</taxon>
        <taxon>Gammaproteobacteria</taxon>
        <taxon>Enterobacterales</taxon>
        <taxon>Bruguierivoracaceae</taxon>
        <taxon>Sodalis</taxon>
    </lineage>
</organism>
<dbReference type="Proteomes" id="UP000245838">
    <property type="component" value="Chromosome sggmmb4_Chromosome"/>
</dbReference>
<dbReference type="EMBL" id="LN854557">
    <property type="protein sequence ID" value="CRL45980.1"/>
    <property type="molecule type" value="Genomic_DNA"/>
</dbReference>
<proteinExistence type="predicted"/>
<evidence type="ECO:0000313" key="1">
    <source>
        <dbReference type="EMBL" id="CRL45980.1"/>
    </source>
</evidence>
<protein>
    <submittedName>
        <fullName evidence="1">Uncharacterized protein</fullName>
    </submittedName>
</protein>
<name>A0A193QM29_SODGM</name>
<accession>A0A193QM29</accession>
<gene>
    <name evidence="1" type="ORF">SGGMMB4_04179</name>
</gene>
<evidence type="ECO:0000313" key="2">
    <source>
        <dbReference type="Proteomes" id="UP000245838"/>
    </source>
</evidence>